<dbReference type="Gene3D" id="2.60.120.200">
    <property type="match status" value="1"/>
</dbReference>
<evidence type="ECO:0000256" key="3">
    <source>
        <dbReference type="ARBA" id="ARBA00022729"/>
    </source>
</evidence>
<evidence type="ECO:0000313" key="10">
    <source>
        <dbReference type="EMBL" id="NDV31800.1"/>
    </source>
</evidence>
<evidence type="ECO:0000256" key="4">
    <source>
        <dbReference type="ARBA" id="ARBA00022989"/>
    </source>
</evidence>
<keyword evidence="6" id="KW-0175">Coiled coil</keyword>
<dbReference type="EMBL" id="GIBP01002831">
    <property type="protein sequence ID" value="NDV31800.1"/>
    <property type="molecule type" value="Transcribed_RNA"/>
</dbReference>
<dbReference type="GO" id="GO:0006888">
    <property type="term" value="P:endoplasmic reticulum to Golgi vesicle-mediated transport"/>
    <property type="evidence" value="ECO:0007669"/>
    <property type="project" value="TreeGrafter"/>
</dbReference>
<keyword evidence="5 8" id="KW-0472">Membrane</keyword>
<evidence type="ECO:0000256" key="1">
    <source>
        <dbReference type="ARBA" id="ARBA00004479"/>
    </source>
</evidence>
<evidence type="ECO:0000259" key="9">
    <source>
        <dbReference type="PROSITE" id="PS51328"/>
    </source>
</evidence>
<dbReference type="GO" id="GO:0000139">
    <property type="term" value="C:Golgi membrane"/>
    <property type="evidence" value="ECO:0007669"/>
    <property type="project" value="TreeGrafter"/>
</dbReference>
<keyword evidence="4 8" id="KW-1133">Transmembrane helix</keyword>
<evidence type="ECO:0000256" key="6">
    <source>
        <dbReference type="SAM" id="Coils"/>
    </source>
</evidence>
<dbReference type="GO" id="GO:0005789">
    <property type="term" value="C:endoplasmic reticulum membrane"/>
    <property type="evidence" value="ECO:0007669"/>
    <property type="project" value="TreeGrafter"/>
</dbReference>
<dbReference type="GO" id="GO:0030134">
    <property type="term" value="C:COPII-coated ER to Golgi transport vesicle"/>
    <property type="evidence" value="ECO:0007669"/>
    <property type="project" value="TreeGrafter"/>
</dbReference>
<sequence>MDSYVRLTPNQQSLKGAVWTTRPLRTKDWEIHVQFAIGSEGRLGADGMAIWYTKQKAQIGPVMGSSDRWQGLGVILDTFDNDGQRDNPLIYAVYNDNNFAFDPSTDGKENTLGSCPVNIRQVNSHPENKFSKLKMRLQDKILTISYDISAITGSEPNWVECFRVPLPIEDEAGGYYLGITAETGGLSDYHDVKSVSTWSLRTPPKPKAVEEKQKVEKNEPKNEPRSEPRSEQRSEKKEEQRRDPPAPPSIPQKRSSDDPVSEIVNRLIDLEKRDDSFSSTLEEKFREMQAKLETMEREQAQVLTKLMNGLDNIRSAVDVTRVEELKKDVKNALSSLNAVQQRINQIEAQIDGTTRKTDDLKGAHDAKVNELKDIVERSSSWGFWTYFMIFQILFFGAFFWWRKGQEEKSKKFL</sequence>
<proteinExistence type="predicted"/>
<feature type="coiled-coil region" evidence="6">
    <location>
        <begin position="278"/>
        <end position="356"/>
    </location>
</feature>
<dbReference type="GO" id="GO:0005793">
    <property type="term" value="C:endoplasmic reticulum-Golgi intermediate compartment"/>
    <property type="evidence" value="ECO:0007669"/>
    <property type="project" value="TreeGrafter"/>
</dbReference>
<name>A0A6B2L4C4_9EUKA</name>
<dbReference type="GO" id="GO:0005537">
    <property type="term" value="F:D-mannose binding"/>
    <property type="evidence" value="ECO:0007669"/>
    <property type="project" value="TreeGrafter"/>
</dbReference>
<dbReference type="PANTHER" id="PTHR12223:SF28">
    <property type="entry name" value="LECTIN, MANNOSE BINDING 1 LIKE"/>
    <property type="match status" value="1"/>
</dbReference>
<dbReference type="Pfam" id="PF03388">
    <property type="entry name" value="Lectin_leg-like"/>
    <property type="match status" value="1"/>
</dbReference>
<evidence type="ECO:0000256" key="8">
    <source>
        <dbReference type="SAM" id="Phobius"/>
    </source>
</evidence>
<dbReference type="SUPFAM" id="SSF49899">
    <property type="entry name" value="Concanavalin A-like lectins/glucanases"/>
    <property type="match status" value="1"/>
</dbReference>
<evidence type="ECO:0000256" key="7">
    <source>
        <dbReference type="SAM" id="MobiDB-lite"/>
    </source>
</evidence>
<dbReference type="PROSITE" id="PS51328">
    <property type="entry name" value="L_LECTIN_LIKE"/>
    <property type="match status" value="1"/>
</dbReference>
<dbReference type="InterPro" id="IPR051136">
    <property type="entry name" value="Intracellular_Lectin-GPT"/>
</dbReference>
<feature type="region of interest" description="Disordered" evidence="7">
    <location>
        <begin position="198"/>
        <end position="260"/>
    </location>
</feature>
<accession>A0A6B2L4C4</accession>
<feature type="transmembrane region" description="Helical" evidence="8">
    <location>
        <begin position="381"/>
        <end position="401"/>
    </location>
</feature>
<keyword evidence="2 8" id="KW-0812">Transmembrane</keyword>
<protein>
    <recommendedName>
        <fullName evidence="9">L-type lectin-like domain-containing protein</fullName>
    </recommendedName>
</protein>
<dbReference type="InterPro" id="IPR013320">
    <property type="entry name" value="ConA-like_dom_sf"/>
</dbReference>
<dbReference type="AlphaFoldDB" id="A0A6B2L4C4"/>
<comment type="subcellular location">
    <subcellularLocation>
        <location evidence="1">Membrane</location>
        <topology evidence="1">Single-pass type I membrane protein</topology>
    </subcellularLocation>
</comment>
<feature type="domain" description="L-type lectin-like" evidence="9">
    <location>
        <begin position="1"/>
        <end position="200"/>
    </location>
</feature>
<reference evidence="10" key="1">
    <citation type="journal article" date="2020" name="J. Eukaryot. Microbiol.">
        <title>De novo Sequencing, Assembly and Annotation of the Transcriptome for the Free-Living Testate Amoeba Arcella intermedia.</title>
        <authorList>
            <person name="Ribeiro G.M."/>
            <person name="Porfirio-Sousa A.L."/>
            <person name="Maurer-Alcala X.X."/>
            <person name="Katz L.A."/>
            <person name="Lahr D.J.G."/>
        </authorList>
    </citation>
    <scope>NUCLEOTIDE SEQUENCE</scope>
</reference>
<dbReference type="InterPro" id="IPR005052">
    <property type="entry name" value="Lectin_leg"/>
</dbReference>
<dbReference type="PANTHER" id="PTHR12223">
    <property type="entry name" value="VESICULAR MANNOSE-BINDING LECTIN"/>
    <property type="match status" value="1"/>
</dbReference>
<evidence type="ECO:0000256" key="5">
    <source>
        <dbReference type="ARBA" id="ARBA00023136"/>
    </source>
</evidence>
<evidence type="ECO:0000256" key="2">
    <source>
        <dbReference type="ARBA" id="ARBA00022692"/>
    </source>
</evidence>
<organism evidence="10">
    <name type="scientific">Arcella intermedia</name>
    <dbReference type="NCBI Taxonomy" id="1963864"/>
    <lineage>
        <taxon>Eukaryota</taxon>
        <taxon>Amoebozoa</taxon>
        <taxon>Tubulinea</taxon>
        <taxon>Elardia</taxon>
        <taxon>Arcellinida</taxon>
        <taxon>Sphaerothecina</taxon>
        <taxon>Arcellidae</taxon>
        <taxon>Arcella</taxon>
    </lineage>
</organism>
<keyword evidence="3" id="KW-0732">Signal</keyword>
<feature type="compositionally biased region" description="Basic and acidic residues" evidence="7">
    <location>
        <begin position="207"/>
        <end position="244"/>
    </location>
</feature>